<evidence type="ECO:0008006" key="3">
    <source>
        <dbReference type="Google" id="ProtNLM"/>
    </source>
</evidence>
<organism evidence="1 2">
    <name type="scientific">Enhygromyxa salina</name>
    <dbReference type="NCBI Taxonomy" id="215803"/>
    <lineage>
        <taxon>Bacteria</taxon>
        <taxon>Pseudomonadati</taxon>
        <taxon>Myxococcota</taxon>
        <taxon>Polyangia</taxon>
        <taxon>Nannocystales</taxon>
        <taxon>Nannocystaceae</taxon>
        <taxon>Enhygromyxa</taxon>
    </lineage>
</organism>
<dbReference type="SUPFAM" id="SSF52540">
    <property type="entry name" value="P-loop containing nucleoside triphosphate hydrolases"/>
    <property type="match status" value="1"/>
</dbReference>
<reference evidence="1 2" key="1">
    <citation type="submission" date="2018-03" db="EMBL/GenBank/DDBJ databases">
        <title>Draft Genome Sequences of the Obligatory Marine Myxobacteria Enhygromyxa salina SWB005.</title>
        <authorList>
            <person name="Poehlein A."/>
            <person name="Moghaddam J.A."/>
            <person name="Harms H."/>
            <person name="Alanjari M."/>
            <person name="Koenig G.M."/>
            <person name="Daniel R."/>
            <person name="Schaeberle T.F."/>
        </authorList>
    </citation>
    <scope>NUCLEOTIDE SEQUENCE [LARGE SCALE GENOMIC DNA]</scope>
    <source>
        <strain evidence="1 2">SWB005</strain>
    </source>
</reference>
<dbReference type="Proteomes" id="UP000237968">
    <property type="component" value="Unassembled WGS sequence"/>
</dbReference>
<gene>
    <name evidence="1" type="ORF">ENSA5_25050</name>
</gene>
<evidence type="ECO:0000313" key="1">
    <source>
        <dbReference type="EMBL" id="PRQ02269.1"/>
    </source>
</evidence>
<dbReference type="EMBL" id="PVNK01000125">
    <property type="protein sequence ID" value="PRQ02269.1"/>
    <property type="molecule type" value="Genomic_DNA"/>
</dbReference>
<dbReference type="InterPro" id="IPR027417">
    <property type="entry name" value="P-loop_NTPase"/>
</dbReference>
<evidence type="ECO:0000313" key="2">
    <source>
        <dbReference type="Proteomes" id="UP000237968"/>
    </source>
</evidence>
<proteinExistence type="predicted"/>
<dbReference type="Pfam" id="PF13469">
    <property type="entry name" value="Sulfotransfer_3"/>
    <property type="match status" value="1"/>
</dbReference>
<comment type="caution">
    <text evidence="1">The sequence shown here is derived from an EMBL/GenBank/DDBJ whole genome shotgun (WGS) entry which is preliminary data.</text>
</comment>
<keyword evidence="2" id="KW-1185">Reference proteome</keyword>
<dbReference type="AlphaFoldDB" id="A0A2S9YAY9"/>
<dbReference type="RefSeq" id="WP_106391905.1">
    <property type="nucleotide sequence ID" value="NZ_PVNK01000125.1"/>
</dbReference>
<protein>
    <recommendedName>
        <fullName evidence="3">Sulfotransferase domain protein</fullName>
    </recommendedName>
</protein>
<sequence>MHDKQIILHVGLHKTGTTFLQERVFPALPRVRFVHPYHRARPDDGPIERFLLELLFRNAACVDVEAHRERIVAWLAQVEEPTVLISSEAIVGWPAENHSNLAVNTELLARMFPAAKIWLVVRRQDSWVASAYSQLLKAGWSTTIERYLNYRGEGQFDRYNIGLYNGPNVDARDLDWFAFDSLFRARWGEDAVLTLPFELFRADADDFLRRFYAFAELEGVFPEAGERVNESWSPVTLGLAKLVNRVPMPVKLAVRERLGKDWHPSAVFARTVEPLLPKRKGSRSMSPELAKALLDLHREDNRALGERIGVDLGEYGY</sequence>
<name>A0A2S9YAY9_9BACT</name>
<accession>A0A2S9YAY9</accession>
<dbReference type="Gene3D" id="3.40.50.300">
    <property type="entry name" value="P-loop containing nucleotide triphosphate hydrolases"/>
    <property type="match status" value="1"/>
</dbReference>
<dbReference type="OrthoDB" id="5459800at2"/>